<dbReference type="EMBL" id="FUYS01000001">
    <property type="protein sequence ID" value="SKB30101.1"/>
    <property type="molecule type" value="Genomic_DNA"/>
</dbReference>
<accession>A0A1T5A531</accession>
<organism evidence="3 4">
    <name type="scientific">Parapedobacter luteus</name>
    <dbReference type="NCBI Taxonomy" id="623280"/>
    <lineage>
        <taxon>Bacteria</taxon>
        <taxon>Pseudomonadati</taxon>
        <taxon>Bacteroidota</taxon>
        <taxon>Sphingobacteriia</taxon>
        <taxon>Sphingobacteriales</taxon>
        <taxon>Sphingobacteriaceae</taxon>
        <taxon>Parapedobacter</taxon>
    </lineage>
</organism>
<dbReference type="InterPro" id="IPR036761">
    <property type="entry name" value="TTHA0802/YceI-like_sf"/>
</dbReference>
<dbReference type="InterPro" id="IPR007372">
    <property type="entry name" value="Lipid/polyisoprenoid-bd_YceI"/>
</dbReference>
<evidence type="ECO:0000259" key="2">
    <source>
        <dbReference type="SMART" id="SM00867"/>
    </source>
</evidence>
<dbReference type="SUPFAM" id="SSF101874">
    <property type="entry name" value="YceI-like"/>
    <property type="match status" value="1"/>
</dbReference>
<dbReference type="SMART" id="SM00867">
    <property type="entry name" value="YceI"/>
    <property type="match status" value="1"/>
</dbReference>
<dbReference type="STRING" id="623280.SAMN05660226_00599"/>
<dbReference type="RefSeq" id="WP_079715312.1">
    <property type="nucleotide sequence ID" value="NZ_FUYS01000001.1"/>
</dbReference>
<gene>
    <name evidence="3" type="ORF">SAMN05660226_00599</name>
</gene>
<dbReference type="Pfam" id="PF04264">
    <property type="entry name" value="YceI"/>
    <property type="match status" value="1"/>
</dbReference>
<reference evidence="3 4" key="1">
    <citation type="submission" date="2017-02" db="EMBL/GenBank/DDBJ databases">
        <authorList>
            <person name="Peterson S.W."/>
        </authorList>
    </citation>
    <scope>NUCLEOTIDE SEQUENCE [LARGE SCALE GENOMIC DNA]</scope>
    <source>
        <strain evidence="3 4">DSM 22899</strain>
    </source>
</reference>
<name>A0A1T5A531_9SPHI</name>
<evidence type="ECO:0000313" key="3">
    <source>
        <dbReference type="EMBL" id="SKB30101.1"/>
    </source>
</evidence>
<protein>
    <submittedName>
        <fullName evidence="3">Polyisoprenoid-binding protein YceI</fullName>
    </submittedName>
</protein>
<dbReference type="AlphaFoldDB" id="A0A1T5A531"/>
<dbReference type="Proteomes" id="UP000190541">
    <property type="component" value="Unassembled WGS sequence"/>
</dbReference>
<dbReference type="OrthoDB" id="951410at2"/>
<dbReference type="PANTHER" id="PTHR34406">
    <property type="entry name" value="PROTEIN YCEI"/>
    <property type="match status" value="1"/>
</dbReference>
<proteinExistence type="predicted"/>
<keyword evidence="1" id="KW-0732">Signal</keyword>
<dbReference type="PANTHER" id="PTHR34406:SF1">
    <property type="entry name" value="PROTEIN YCEI"/>
    <property type="match status" value="1"/>
</dbReference>
<feature type="chain" id="PRO_5012572163" evidence="1">
    <location>
        <begin position="26"/>
        <end position="199"/>
    </location>
</feature>
<evidence type="ECO:0000313" key="4">
    <source>
        <dbReference type="Proteomes" id="UP000190541"/>
    </source>
</evidence>
<feature type="domain" description="Lipid/polyisoprenoid-binding YceI-like" evidence="2">
    <location>
        <begin position="28"/>
        <end position="198"/>
    </location>
</feature>
<keyword evidence="4" id="KW-1185">Reference proteome</keyword>
<feature type="signal peptide" evidence="1">
    <location>
        <begin position="1"/>
        <end position="25"/>
    </location>
</feature>
<sequence length="199" mass="21400">MKRTISSTLFSVALLLTFYAFTLPAADVFKVDTTKSKIAWTGRNVAGGKHTGEIGISQGDLTFDGDKLTGGTFTIDINAITVTDLTGDRAARLANHLKSEDFFDAPKFGTAVFKVTKVSGSGSDLSITGDLTIKGITKPITFPATVHQSGNMVHAIAKEVKIDRTQFDIKYRSGNFFSGLGDRAISDEFQLDIEIVAVK</sequence>
<evidence type="ECO:0000256" key="1">
    <source>
        <dbReference type="SAM" id="SignalP"/>
    </source>
</evidence>
<dbReference type="Gene3D" id="2.40.128.110">
    <property type="entry name" value="Lipid/polyisoprenoid-binding, YceI-like"/>
    <property type="match status" value="1"/>
</dbReference>